<evidence type="ECO:0000313" key="1">
    <source>
        <dbReference type="EMBL" id="OYR72714.1"/>
    </source>
</evidence>
<dbReference type="EMBL" id="NHPB01000010">
    <property type="protein sequence ID" value="OYR72714.1"/>
    <property type="molecule type" value="Genomic_DNA"/>
</dbReference>
<reference evidence="1 2" key="1">
    <citation type="journal article" date="2014" name="Front. Microbiol.">
        <title>Population and genomic analysis of the genus Halorubrum.</title>
        <authorList>
            <person name="Fullmer M.S."/>
            <person name="Soucy S.M."/>
            <person name="Swithers K.S."/>
            <person name="Makkay A.M."/>
            <person name="Wheeler R."/>
            <person name="Ventosa A."/>
            <person name="Gogarten J.P."/>
            <person name="Papke R.T."/>
        </authorList>
    </citation>
    <scope>NUCLEOTIDE SEQUENCE [LARGE SCALE GENOMIC DNA]</scope>
    <source>
        <strain evidence="1 2">G37</strain>
    </source>
</reference>
<dbReference type="OrthoDB" id="336224at2157"/>
<evidence type="ECO:0000313" key="2">
    <source>
        <dbReference type="Proteomes" id="UP000216758"/>
    </source>
</evidence>
<organism evidence="1 2">
    <name type="scientific">Halorubrum ezzemoulense</name>
    <name type="common">Halorubrum chaoviator</name>
    <dbReference type="NCBI Taxonomy" id="337243"/>
    <lineage>
        <taxon>Archaea</taxon>
        <taxon>Methanobacteriati</taxon>
        <taxon>Methanobacteriota</taxon>
        <taxon>Stenosarchaea group</taxon>
        <taxon>Halobacteria</taxon>
        <taxon>Halobacteriales</taxon>
        <taxon>Haloferacaceae</taxon>
        <taxon>Halorubrum</taxon>
    </lineage>
</organism>
<accession>A0A256JUY3</accession>
<gene>
    <name evidence="1" type="ORF">DJ78_02005</name>
</gene>
<dbReference type="RefSeq" id="WP_094582463.1">
    <property type="nucleotide sequence ID" value="NZ_NHPB01000010.1"/>
</dbReference>
<dbReference type="Proteomes" id="UP000216758">
    <property type="component" value="Unassembled WGS sequence"/>
</dbReference>
<dbReference type="AlphaFoldDB" id="A0A256JUY3"/>
<name>A0A256JUY3_HALEZ</name>
<sequence length="182" mass="20223">MTYAEVEWVLNQLGDVVESVEADYSLRNDDPVVLKRIDRDDSGTYDGSADLDMSEPIHSRKEDLKRGIYVGATLADRAFDPVGTGYHNQTEAVVGLTVEGMTTRGGNFGHVDPDGEDGAPFDVVVRRIRRAVLAGRGYPDPGVPNVGYRDLIQTSDDPQSDEWSDFYRWQGDFAFRGYESLP</sequence>
<protein>
    <submittedName>
        <fullName evidence="1">Uncharacterized protein</fullName>
    </submittedName>
</protein>
<proteinExistence type="predicted"/>
<comment type="caution">
    <text evidence="1">The sequence shown here is derived from an EMBL/GenBank/DDBJ whole genome shotgun (WGS) entry which is preliminary data.</text>
</comment>